<feature type="binding site" evidence="1">
    <location>
        <position position="246"/>
    </location>
    <ligand>
        <name>Mg(2+)</name>
        <dbReference type="ChEBI" id="CHEBI:18420"/>
        <label>1</label>
    </ligand>
</feature>
<gene>
    <name evidence="2" type="ORF">L0665_00290</name>
</gene>
<sequence>MIFISQVSRSIGALAGLALGDAFGAPFEGGPPPEHNIHEPGNFGINPIIYWQFTDDTKQTLAISKSILKCGHFDSMAAINALIDEYERDPRFYGPTSGRVFSMIQNGCAPLEAAQILFEEEGRGRTNGSVMRGVPIGIFYPPEEVWAYSLAASRITHFHPVACEASAVFNTIISCLVRGMDIAVAVDRAINSCEIRDVRERIISPEKYPLNPSMDALDTLHTSLSIALSTDSFVDAVTEAVMLGGDTDTIAALSGALKGAEYGIGSLPEKWLMHTEGIDEVIACGRALWNIRKY</sequence>
<dbReference type="PANTHER" id="PTHR16222">
    <property type="entry name" value="ADP-RIBOSYLGLYCOHYDROLASE"/>
    <property type="match status" value="1"/>
</dbReference>
<dbReference type="RefSeq" id="WP_274923746.1">
    <property type="nucleotide sequence ID" value="NZ_JAKELO010000001.1"/>
</dbReference>
<keyword evidence="1" id="KW-0460">Magnesium</keyword>
<proteinExistence type="predicted"/>
<dbReference type="InterPro" id="IPR050792">
    <property type="entry name" value="ADP-ribosylglycohydrolase"/>
</dbReference>
<dbReference type="SUPFAM" id="SSF101478">
    <property type="entry name" value="ADP-ribosylglycohydrolase"/>
    <property type="match status" value="1"/>
</dbReference>
<feature type="binding site" evidence="1">
    <location>
        <position position="249"/>
    </location>
    <ligand>
        <name>Mg(2+)</name>
        <dbReference type="ChEBI" id="CHEBI:18420"/>
        <label>1</label>
    </ligand>
</feature>
<dbReference type="Gene3D" id="1.10.4080.10">
    <property type="entry name" value="ADP-ribosylation/Crystallin J1"/>
    <property type="match status" value="1"/>
</dbReference>
<feature type="binding site" evidence="1">
    <location>
        <position position="55"/>
    </location>
    <ligand>
        <name>Mg(2+)</name>
        <dbReference type="ChEBI" id="CHEBI:18420"/>
        <label>1</label>
    </ligand>
</feature>
<evidence type="ECO:0000313" key="3">
    <source>
        <dbReference type="Proteomes" id="UP001143747"/>
    </source>
</evidence>
<organism evidence="2 3">
    <name type="scientific">Methanogenium marinum</name>
    <dbReference type="NCBI Taxonomy" id="348610"/>
    <lineage>
        <taxon>Archaea</taxon>
        <taxon>Methanobacteriati</taxon>
        <taxon>Methanobacteriota</taxon>
        <taxon>Stenosarchaea group</taxon>
        <taxon>Methanomicrobia</taxon>
        <taxon>Methanomicrobiales</taxon>
        <taxon>Methanomicrobiaceae</taxon>
        <taxon>Methanogenium</taxon>
    </lineage>
</organism>
<reference evidence="2" key="1">
    <citation type="submission" date="2022-01" db="EMBL/GenBank/DDBJ databases">
        <title>Draft genome of Methanogenium marinum DSM 15558.</title>
        <authorList>
            <person name="Chen S.-C."/>
            <person name="You Y.-T."/>
        </authorList>
    </citation>
    <scope>NUCLEOTIDE SEQUENCE</scope>
    <source>
        <strain evidence="2">DSM 15558</strain>
    </source>
</reference>
<dbReference type="Pfam" id="PF03747">
    <property type="entry name" value="ADP_ribosyl_GH"/>
    <property type="match status" value="1"/>
</dbReference>
<comment type="caution">
    <text evidence="2">The sequence shown here is derived from an EMBL/GenBank/DDBJ whole genome shotgun (WGS) entry which is preliminary data.</text>
</comment>
<dbReference type="PANTHER" id="PTHR16222:SF12">
    <property type="entry name" value="ADP-RIBOSYLGLYCOHYDROLASE-RELATED"/>
    <property type="match status" value="1"/>
</dbReference>
<protein>
    <submittedName>
        <fullName evidence="2">ADP-ribosylglycohydrolase family protein</fullName>
    </submittedName>
</protein>
<dbReference type="GO" id="GO:0046872">
    <property type="term" value="F:metal ion binding"/>
    <property type="evidence" value="ECO:0007669"/>
    <property type="project" value="UniProtKB-KW"/>
</dbReference>
<feature type="binding site" evidence="1">
    <location>
        <position position="56"/>
    </location>
    <ligand>
        <name>Mg(2+)</name>
        <dbReference type="ChEBI" id="CHEBI:18420"/>
        <label>1</label>
    </ligand>
</feature>
<evidence type="ECO:0000256" key="1">
    <source>
        <dbReference type="PIRSR" id="PIRSR605502-1"/>
    </source>
</evidence>
<comment type="cofactor">
    <cofactor evidence="1">
        <name>Mg(2+)</name>
        <dbReference type="ChEBI" id="CHEBI:18420"/>
    </cofactor>
    <text evidence="1">Binds 2 magnesium ions per subunit.</text>
</comment>
<dbReference type="InterPro" id="IPR036705">
    <property type="entry name" value="Ribosyl_crysJ1_sf"/>
</dbReference>
<accession>A0A9Q4KRE8</accession>
<dbReference type="AlphaFoldDB" id="A0A9Q4KRE8"/>
<evidence type="ECO:0000313" key="2">
    <source>
        <dbReference type="EMBL" id="MDE4907066.1"/>
    </source>
</evidence>
<keyword evidence="3" id="KW-1185">Reference proteome</keyword>
<keyword evidence="1" id="KW-0479">Metal-binding</keyword>
<dbReference type="InterPro" id="IPR005502">
    <property type="entry name" value="Ribosyl_crysJ1"/>
</dbReference>
<dbReference type="EMBL" id="JAKELO010000001">
    <property type="protein sequence ID" value="MDE4907066.1"/>
    <property type="molecule type" value="Genomic_DNA"/>
</dbReference>
<feature type="binding site" evidence="1">
    <location>
        <position position="54"/>
    </location>
    <ligand>
        <name>Mg(2+)</name>
        <dbReference type="ChEBI" id="CHEBI:18420"/>
        <label>1</label>
    </ligand>
</feature>
<dbReference type="Proteomes" id="UP001143747">
    <property type="component" value="Unassembled WGS sequence"/>
</dbReference>
<feature type="binding site" evidence="1">
    <location>
        <position position="248"/>
    </location>
    <ligand>
        <name>Mg(2+)</name>
        <dbReference type="ChEBI" id="CHEBI:18420"/>
        <label>1</label>
    </ligand>
</feature>
<name>A0A9Q4KRE8_9EURY</name>